<dbReference type="EMBL" id="PYDT01000009">
    <property type="protein sequence ID" value="THU51683.1"/>
    <property type="molecule type" value="Genomic_DNA"/>
</dbReference>
<dbReference type="Proteomes" id="UP000317650">
    <property type="component" value="Chromosome 6"/>
</dbReference>
<organism evidence="1 2">
    <name type="scientific">Musa balbisiana</name>
    <name type="common">Banana</name>
    <dbReference type="NCBI Taxonomy" id="52838"/>
    <lineage>
        <taxon>Eukaryota</taxon>
        <taxon>Viridiplantae</taxon>
        <taxon>Streptophyta</taxon>
        <taxon>Embryophyta</taxon>
        <taxon>Tracheophyta</taxon>
        <taxon>Spermatophyta</taxon>
        <taxon>Magnoliopsida</taxon>
        <taxon>Liliopsida</taxon>
        <taxon>Zingiberales</taxon>
        <taxon>Musaceae</taxon>
        <taxon>Musa</taxon>
    </lineage>
</organism>
<evidence type="ECO:0000313" key="1">
    <source>
        <dbReference type="EMBL" id="THU51683.1"/>
    </source>
</evidence>
<comment type="caution">
    <text evidence="1">The sequence shown here is derived from an EMBL/GenBank/DDBJ whole genome shotgun (WGS) entry which is preliminary data.</text>
</comment>
<name>A0A4S8ISL3_MUSBA</name>
<gene>
    <name evidence="1" type="ORF">C4D60_Mb06t33640</name>
</gene>
<keyword evidence="2" id="KW-1185">Reference proteome</keyword>
<dbReference type="AlphaFoldDB" id="A0A4S8ISL3"/>
<accession>A0A4S8ISL3</accession>
<sequence>MLLMMRRMITRSGMNAGTCRRSRYLFDEMLEITYSVFVHAKYQVILHGMMVSMMMTKTLT</sequence>
<proteinExistence type="predicted"/>
<protein>
    <submittedName>
        <fullName evidence="1">Uncharacterized protein</fullName>
    </submittedName>
</protein>
<reference evidence="1 2" key="1">
    <citation type="journal article" date="2019" name="Nat. Plants">
        <title>Genome sequencing of Musa balbisiana reveals subgenome evolution and function divergence in polyploid bananas.</title>
        <authorList>
            <person name="Yao X."/>
        </authorList>
    </citation>
    <scope>NUCLEOTIDE SEQUENCE [LARGE SCALE GENOMIC DNA]</scope>
    <source>
        <strain evidence="2">cv. DH-PKW</strain>
        <tissue evidence="1">Leaves</tissue>
    </source>
</reference>
<evidence type="ECO:0000313" key="2">
    <source>
        <dbReference type="Proteomes" id="UP000317650"/>
    </source>
</evidence>